<dbReference type="GO" id="GO:0005886">
    <property type="term" value="C:plasma membrane"/>
    <property type="evidence" value="ECO:0007669"/>
    <property type="project" value="TreeGrafter"/>
</dbReference>
<dbReference type="SUPFAM" id="SSF81296">
    <property type="entry name" value="E set domains"/>
    <property type="match status" value="1"/>
</dbReference>
<dbReference type="InterPro" id="IPR013518">
    <property type="entry name" value="K_chnl_inward-rec_Kir_cyto"/>
</dbReference>
<sequence length="466" mass="53115">MSSPNYSSVSSGCLLLTTPPCPPHVCFRVSCRCLQDVFSSLLLRALLRPLSFSFLSCIFSKSLSVSPADLSPPTSTSSRQRFVRKDGSGDVVFRHVPAEWMLLVTDIFTTLVEIRWRVMFLLFALSYILSWMFFGLLFWVIAIAHGDVQNPSLSRVCTRSGASPPRFCFLWRRRPPSGKTQGQGRRVKGVFRWFSLQNCVPGAEAGFVPRASRRRHWTLHSPPKFVFMRHRDLRRRWTRYGFHGMTENCRVYGFRGMTENCRVYGFRGMTENCRVYGFRGMTENCRVYGFRGMTENCMSAIVVVTVQDVMSCFIDTFVIGIVVAKMASARKRAQTVGFSHCAVVNLRNGALCLSWRVGDFRRHHLVEGTARAQIVRSTAHSTGKVDVRYQDLSLQQTNVILATPTLLTHRIDADSPLYHMTLSKLRQDDFELVVSFTYTDDTTGILHQTRTSYTPNDIHWGSCSRR</sequence>
<keyword evidence="4 12" id="KW-0812">Transmembrane</keyword>
<keyword evidence="9 13" id="KW-0472">Membrane</keyword>
<evidence type="ECO:0000313" key="16">
    <source>
        <dbReference type="EMBL" id="KAK7880197.1"/>
    </source>
</evidence>
<keyword evidence="7 13" id="KW-1133">Transmembrane helix</keyword>
<keyword evidence="10 12" id="KW-0407">Ion channel</keyword>
<name>A0AAW0MHX8_9GOBI</name>
<reference evidence="17" key="1">
    <citation type="submission" date="2024-04" db="EMBL/GenBank/DDBJ databases">
        <title>Salinicola lusitanus LLJ914,a marine bacterium isolated from the Okinawa Trough.</title>
        <authorList>
            <person name="Li J."/>
        </authorList>
    </citation>
    <scope>NUCLEOTIDE SEQUENCE [LARGE SCALE GENOMIC DNA]</scope>
</reference>
<evidence type="ECO:0000256" key="6">
    <source>
        <dbReference type="ARBA" id="ARBA00022958"/>
    </source>
</evidence>
<dbReference type="InterPro" id="IPR041647">
    <property type="entry name" value="IRK_C"/>
</dbReference>
<feature type="domain" description="Potassium channel inwardly rectifying transmembrane" evidence="14">
    <location>
        <begin position="83"/>
        <end position="151"/>
    </location>
</feature>
<dbReference type="Gene3D" id="1.10.287.70">
    <property type="match status" value="2"/>
</dbReference>
<evidence type="ECO:0000256" key="13">
    <source>
        <dbReference type="SAM" id="Phobius"/>
    </source>
</evidence>
<comment type="caution">
    <text evidence="16">The sequence shown here is derived from an EMBL/GenBank/DDBJ whole genome shotgun (WGS) entry which is preliminary data.</text>
</comment>
<dbReference type="EMBL" id="JBBPFD010000129">
    <property type="protein sequence ID" value="KAK7880197.1"/>
    <property type="molecule type" value="Genomic_DNA"/>
</dbReference>
<comment type="similarity">
    <text evidence="12">Belongs to the inward rectifier-type potassium channel (TC 1.A.2.1) family.</text>
</comment>
<dbReference type="SUPFAM" id="SSF81324">
    <property type="entry name" value="Voltage-gated potassium channels"/>
    <property type="match status" value="1"/>
</dbReference>
<dbReference type="AlphaFoldDB" id="A0AAW0MHX8"/>
<gene>
    <name evidence="16" type="ORF">WMY93_033130</name>
</gene>
<dbReference type="Pfam" id="PF17655">
    <property type="entry name" value="IRK_C"/>
    <property type="match status" value="1"/>
</dbReference>
<dbReference type="InterPro" id="IPR040445">
    <property type="entry name" value="Kir_TM"/>
</dbReference>
<dbReference type="Proteomes" id="UP001460270">
    <property type="component" value="Unassembled WGS sequence"/>
</dbReference>
<comment type="catalytic activity">
    <reaction evidence="11">
        <text>K(+)(in) = K(+)(out)</text>
        <dbReference type="Rhea" id="RHEA:29463"/>
        <dbReference type="ChEBI" id="CHEBI:29103"/>
    </reaction>
</comment>
<evidence type="ECO:0000256" key="8">
    <source>
        <dbReference type="ARBA" id="ARBA00023065"/>
    </source>
</evidence>
<dbReference type="GO" id="GO:0005242">
    <property type="term" value="F:inward rectifier potassium channel activity"/>
    <property type="evidence" value="ECO:0007669"/>
    <property type="project" value="InterPro"/>
</dbReference>
<evidence type="ECO:0000313" key="17">
    <source>
        <dbReference type="Proteomes" id="UP001460270"/>
    </source>
</evidence>
<evidence type="ECO:0000256" key="3">
    <source>
        <dbReference type="ARBA" id="ARBA00022538"/>
    </source>
</evidence>
<evidence type="ECO:0000259" key="15">
    <source>
        <dbReference type="Pfam" id="PF17655"/>
    </source>
</evidence>
<dbReference type="PANTHER" id="PTHR11767">
    <property type="entry name" value="INWARD RECTIFIER POTASSIUM CHANNEL"/>
    <property type="match status" value="1"/>
</dbReference>
<dbReference type="Gene3D" id="2.60.40.1400">
    <property type="entry name" value="G protein-activated inward rectifier potassium channel 1"/>
    <property type="match status" value="1"/>
</dbReference>
<dbReference type="GO" id="GO:0007399">
    <property type="term" value="P:nervous system development"/>
    <property type="evidence" value="ECO:0007669"/>
    <property type="project" value="UniProtKB-ARBA"/>
</dbReference>
<organism evidence="16 17">
    <name type="scientific">Mugilogobius chulae</name>
    <name type="common">yellowstripe goby</name>
    <dbReference type="NCBI Taxonomy" id="88201"/>
    <lineage>
        <taxon>Eukaryota</taxon>
        <taxon>Metazoa</taxon>
        <taxon>Chordata</taxon>
        <taxon>Craniata</taxon>
        <taxon>Vertebrata</taxon>
        <taxon>Euteleostomi</taxon>
        <taxon>Actinopterygii</taxon>
        <taxon>Neopterygii</taxon>
        <taxon>Teleostei</taxon>
        <taxon>Neoteleostei</taxon>
        <taxon>Acanthomorphata</taxon>
        <taxon>Gobiaria</taxon>
        <taxon>Gobiiformes</taxon>
        <taxon>Gobioidei</taxon>
        <taxon>Gobiidae</taxon>
        <taxon>Gobionellinae</taxon>
        <taxon>Mugilogobius</taxon>
    </lineage>
</organism>
<dbReference type="Pfam" id="PF01007">
    <property type="entry name" value="IRK"/>
    <property type="match status" value="2"/>
</dbReference>
<keyword evidence="6 12" id="KW-0630">Potassium</keyword>
<dbReference type="PANTHER" id="PTHR11767:SF24">
    <property type="entry name" value="INWARD RECTIFIER POTASSIUM CHANNEL 16"/>
    <property type="match status" value="1"/>
</dbReference>
<protein>
    <submittedName>
        <fullName evidence="16">Uncharacterized protein</fullName>
    </submittedName>
</protein>
<keyword evidence="8 12" id="KW-0406">Ion transport</keyword>
<evidence type="ECO:0000256" key="7">
    <source>
        <dbReference type="ARBA" id="ARBA00022989"/>
    </source>
</evidence>
<dbReference type="GO" id="GO:0034765">
    <property type="term" value="P:regulation of monoatomic ion transmembrane transport"/>
    <property type="evidence" value="ECO:0007669"/>
    <property type="project" value="TreeGrafter"/>
</dbReference>
<dbReference type="InterPro" id="IPR016449">
    <property type="entry name" value="K_chnl_inward-rec_Kir"/>
</dbReference>
<evidence type="ECO:0000256" key="4">
    <source>
        <dbReference type="ARBA" id="ARBA00022692"/>
    </source>
</evidence>
<feature type="domain" description="Potassium channel inwardly rectifying transmembrane" evidence="14">
    <location>
        <begin position="286"/>
        <end position="328"/>
    </location>
</feature>
<keyword evidence="3 12" id="KW-0633">Potassium transport</keyword>
<evidence type="ECO:0000259" key="14">
    <source>
        <dbReference type="Pfam" id="PF01007"/>
    </source>
</evidence>
<evidence type="ECO:0000256" key="2">
    <source>
        <dbReference type="ARBA" id="ARBA00022448"/>
    </source>
</evidence>
<dbReference type="GO" id="GO:0034702">
    <property type="term" value="C:monoatomic ion channel complex"/>
    <property type="evidence" value="ECO:0007669"/>
    <property type="project" value="UniProtKB-KW"/>
</dbReference>
<keyword evidence="5 12" id="KW-0851">Voltage-gated channel</keyword>
<comment type="subcellular location">
    <subcellularLocation>
        <location evidence="1 12">Membrane</location>
        <topology evidence="1 12">Multi-pass membrane protein</topology>
    </subcellularLocation>
</comment>
<evidence type="ECO:0000256" key="11">
    <source>
        <dbReference type="ARBA" id="ARBA00034430"/>
    </source>
</evidence>
<accession>A0AAW0MHX8</accession>
<dbReference type="GO" id="GO:1990573">
    <property type="term" value="P:potassium ion import across plasma membrane"/>
    <property type="evidence" value="ECO:0007669"/>
    <property type="project" value="TreeGrafter"/>
</dbReference>
<evidence type="ECO:0000256" key="5">
    <source>
        <dbReference type="ARBA" id="ARBA00022882"/>
    </source>
</evidence>
<keyword evidence="2 12" id="KW-0813">Transport</keyword>
<feature type="transmembrane region" description="Helical" evidence="13">
    <location>
        <begin position="118"/>
        <end position="142"/>
    </location>
</feature>
<evidence type="ECO:0000256" key="12">
    <source>
        <dbReference type="RuleBase" id="RU003822"/>
    </source>
</evidence>
<evidence type="ECO:0000256" key="10">
    <source>
        <dbReference type="ARBA" id="ARBA00023303"/>
    </source>
</evidence>
<evidence type="ECO:0000256" key="1">
    <source>
        <dbReference type="ARBA" id="ARBA00004141"/>
    </source>
</evidence>
<proteinExistence type="inferred from homology"/>
<feature type="domain" description="Inward rectifier potassium channel C-terminal" evidence="15">
    <location>
        <begin position="337"/>
        <end position="462"/>
    </location>
</feature>
<evidence type="ECO:0000256" key="9">
    <source>
        <dbReference type="ARBA" id="ARBA00023136"/>
    </source>
</evidence>
<keyword evidence="17" id="KW-1185">Reference proteome</keyword>
<dbReference type="InterPro" id="IPR014756">
    <property type="entry name" value="Ig_E-set"/>
</dbReference>